<evidence type="ECO:0000256" key="3">
    <source>
        <dbReference type="ARBA" id="ARBA00022741"/>
    </source>
</evidence>
<reference evidence="5" key="1">
    <citation type="submission" date="2022-10" db="EMBL/GenBank/DDBJ databases">
        <title>Host association and intracellularity evolved multiple times independently in the Rickettsiales.</title>
        <authorList>
            <person name="Castelli M."/>
            <person name="Nardi T."/>
            <person name="Gammuto L."/>
            <person name="Bellinzona G."/>
            <person name="Sabaneyeva E."/>
            <person name="Potekhin A."/>
            <person name="Serra V."/>
            <person name="Petroni G."/>
            <person name="Sassera D."/>
        </authorList>
    </citation>
    <scope>NUCLEOTIDE SEQUENCE [LARGE SCALE GENOMIC DNA]</scope>
    <source>
        <strain evidence="5">US_Bl 11III1</strain>
    </source>
</reference>
<evidence type="ECO:0000256" key="4">
    <source>
        <dbReference type="ARBA" id="ARBA00022777"/>
    </source>
</evidence>
<keyword evidence="5" id="KW-0670">Pyruvate</keyword>
<name>A0ABZ0UPM9_9RICK</name>
<keyword evidence="4" id="KW-0418">Kinase</keyword>
<keyword evidence="6" id="KW-1185">Reference proteome</keyword>
<sequence length="291" mass="33662">MHIHLHLISDSSGNTVKELGRAVITQFSDLKVDEYLWSFMRSIEKATDMLNTIDHSYENIVIYTMTDDEVKKYLIDELQKRNIYFFSPIEEPSLKIQSIINKPARKNFGKNLLEEKNYDVADSVRFAIEHDDGTKIDDAKNADIVLLGVSRSSKTPISFYLACKGYKVANIPIVLEYKDYIMNELRRIKYKTFIVGINLEAQTVYQKRKHRFLMDTTSEQAEIKTLAYGNYTNMSTISMEVKSAREIFRDLNISVVNSTYRGIEEISAEIISMFTYHVSNTNFTKSSFITK</sequence>
<protein>
    <submittedName>
        <fullName evidence="5">Pyruvate, phosphate dikinase regulatory protein</fullName>
    </submittedName>
</protein>
<gene>
    <name evidence="5" type="ORF">Fokcrypt_00609</name>
</gene>
<dbReference type="Proteomes" id="UP001325140">
    <property type="component" value="Chromosome"/>
</dbReference>
<keyword evidence="2" id="KW-0808">Transferase</keyword>
<accession>A0ABZ0UPM9</accession>
<dbReference type="Pfam" id="PF03618">
    <property type="entry name" value="Kinase-PPPase"/>
    <property type="match status" value="1"/>
</dbReference>
<proteinExistence type="predicted"/>
<evidence type="ECO:0000313" key="5">
    <source>
        <dbReference type="EMBL" id="WPX98079.1"/>
    </source>
</evidence>
<dbReference type="PANTHER" id="PTHR31756:SF3">
    <property type="entry name" value="PYRUVATE, PHOSPHATE DIKINASE REGULATORY PROTEIN 1, CHLOROPLASTIC"/>
    <property type="match status" value="1"/>
</dbReference>
<evidence type="ECO:0000256" key="2">
    <source>
        <dbReference type="ARBA" id="ARBA00022679"/>
    </source>
</evidence>
<keyword evidence="3" id="KW-0547">Nucleotide-binding</keyword>
<organism evidence="5 6">
    <name type="scientific">Candidatus Fokinia crypta</name>
    <dbReference type="NCBI Taxonomy" id="1920990"/>
    <lineage>
        <taxon>Bacteria</taxon>
        <taxon>Pseudomonadati</taxon>
        <taxon>Pseudomonadota</taxon>
        <taxon>Alphaproteobacteria</taxon>
        <taxon>Rickettsiales</taxon>
        <taxon>Candidatus Midichloriaceae</taxon>
        <taxon>Candidatus Fokinia</taxon>
    </lineage>
</organism>
<dbReference type="InterPro" id="IPR005177">
    <property type="entry name" value="Kinase-pyrophosphorylase"/>
</dbReference>
<evidence type="ECO:0000256" key="1">
    <source>
        <dbReference type="ARBA" id="ARBA00022527"/>
    </source>
</evidence>
<evidence type="ECO:0000313" key="6">
    <source>
        <dbReference type="Proteomes" id="UP001325140"/>
    </source>
</evidence>
<dbReference type="PANTHER" id="PTHR31756">
    <property type="entry name" value="PYRUVATE, PHOSPHATE DIKINASE REGULATORY PROTEIN 1, CHLOROPLASTIC"/>
    <property type="match status" value="1"/>
</dbReference>
<dbReference type="RefSeq" id="WP_323722055.1">
    <property type="nucleotide sequence ID" value="NZ_CP110343.1"/>
</dbReference>
<dbReference type="EMBL" id="CP110343">
    <property type="protein sequence ID" value="WPX98079.1"/>
    <property type="molecule type" value="Genomic_DNA"/>
</dbReference>
<keyword evidence="1" id="KW-0723">Serine/threonine-protein kinase</keyword>